<keyword evidence="1" id="KW-1133">Transmembrane helix</keyword>
<protein>
    <recommendedName>
        <fullName evidence="4">Glycine-rich cell wall structural protein 1</fullName>
    </recommendedName>
</protein>
<keyword evidence="3" id="KW-1185">Reference proteome</keyword>
<dbReference type="EMBL" id="QJKJ01007749">
    <property type="protein sequence ID" value="RDX82087.1"/>
    <property type="molecule type" value="Genomic_DNA"/>
</dbReference>
<dbReference type="Proteomes" id="UP000257109">
    <property type="component" value="Unassembled WGS sequence"/>
</dbReference>
<feature type="transmembrane region" description="Helical" evidence="1">
    <location>
        <begin position="72"/>
        <end position="91"/>
    </location>
</feature>
<evidence type="ECO:0000313" key="3">
    <source>
        <dbReference type="Proteomes" id="UP000257109"/>
    </source>
</evidence>
<evidence type="ECO:0000256" key="1">
    <source>
        <dbReference type="SAM" id="Phobius"/>
    </source>
</evidence>
<name>A0A371FUQ4_MUCPR</name>
<evidence type="ECO:0008006" key="4">
    <source>
        <dbReference type="Google" id="ProtNLM"/>
    </source>
</evidence>
<comment type="caution">
    <text evidence="2">The sequence shown here is derived from an EMBL/GenBank/DDBJ whole genome shotgun (WGS) entry which is preliminary data.</text>
</comment>
<feature type="non-terminal residue" evidence="2">
    <location>
        <position position="1"/>
    </location>
</feature>
<dbReference type="OrthoDB" id="1744753at2759"/>
<keyword evidence="1" id="KW-0472">Membrane</keyword>
<evidence type="ECO:0000313" key="2">
    <source>
        <dbReference type="EMBL" id="RDX82087.1"/>
    </source>
</evidence>
<gene>
    <name evidence="2" type="ORF">CR513_37169</name>
</gene>
<sequence length="185" mass="18567">MKGETKKKNEMEDKVDPSALLQAPIDTGQWWTPFMTHLSLLLRQDTVFHQKNLYVHRYSMLQVCGRAKQRAMARWCILVLVVLALAVATSARDVPNDAGLKDQKNFMTFGGVGGYSGIGSNGLPFGGAGAGIGGGFGGGLGGGLGGTTGIGGIGGFGGNGGGVGGGVGTGIGTGLGGGSGVLPFP</sequence>
<keyword evidence="1" id="KW-0812">Transmembrane</keyword>
<organism evidence="2 3">
    <name type="scientific">Mucuna pruriens</name>
    <name type="common">Velvet bean</name>
    <name type="synonym">Dolichos pruriens</name>
    <dbReference type="NCBI Taxonomy" id="157652"/>
    <lineage>
        <taxon>Eukaryota</taxon>
        <taxon>Viridiplantae</taxon>
        <taxon>Streptophyta</taxon>
        <taxon>Embryophyta</taxon>
        <taxon>Tracheophyta</taxon>
        <taxon>Spermatophyta</taxon>
        <taxon>Magnoliopsida</taxon>
        <taxon>eudicotyledons</taxon>
        <taxon>Gunneridae</taxon>
        <taxon>Pentapetalae</taxon>
        <taxon>rosids</taxon>
        <taxon>fabids</taxon>
        <taxon>Fabales</taxon>
        <taxon>Fabaceae</taxon>
        <taxon>Papilionoideae</taxon>
        <taxon>50 kb inversion clade</taxon>
        <taxon>NPAAA clade</taxon>
        <taxon>indigoferoid/millettioid clade</taxon>
        <taxon>Phaseoleae</taxon>
        <taxon>Mucuna</taxon>
    </lineage>
</organism>
<dbReference type="PANTHER" id="PTHR34463:SF11">
    <property type="entry name" value="GLYCINE-RICH PROTEIN LIKE"/>
    <property type="match status" value="1"/>
</dbReference>
<reference evidence="2" key="1">
    <citation type="submission" date="2018-05" db="EMBL/GenBank/DDBJ databases">
        <title>Draft genome of Mucuna pruriens seed.</title>
        <authorList>
            <person name="Nnadi N.E."/>
            <person name="Vos R."/>
            <person name="Hasami M.H."/>
            <person name="Devisetty U.K."/>
            <person name="Aguiy J.C."/>
        </authorList>
    </citation>
    <scope>NUCLEOTIDE SEQUENCE [LARGE SCALE GENOMIC DNA]</scope>
    <source>
        <strain evidence="2">JCA_2017</strain>
    </source>
</reference>
<proteinExistence type="predicted"/>
<dbReference type="PANTHER" id="PTHR34463">
    <property type="entry name" value="GLYCINE-RICH PROTEIN"/>
    <property type="match status" value="1"/>
</dbReference>
<accession>A0A371FUQ4</accession>
<dbReference type="AlphaFoldDB" id="A0A371FUQ4"/>